<keyword evidence="3" id="KW-1185">Reference proteome</keyword>
<dbReference type="EMBL" id="JACU01000004">
    <property type="protein sequence ID" value="KMS56364.1"/>
    <property type="molecule type" value="Genomic_DNA"/>
</dbReference>
<dbReference type="PANTHER" id="PTHR22893:SF55">
    <property type="entry name" value="OXIDOREDUCTASE-RELATED"/>
    <property type="match status" value="1"/>
</dbReference>
<dbReference type="GO" id="GO:0010181">
    <property type="term" value="F:FMN binding"/>
    <property type="evidence" value="ECO:0007669"/>
    <property type="project" value="InterPro"/>
</dbReference>
<feature type="domain" description="NADH:flavin oxidoreductase/NADH oxidase N-terminal" evidence="1">
    <location>
        <begin position="9"/>
        <end position="251"/>
    </location>
</feature>
<dbReference type="CDD" id="cd04747">
    <property type="entry name" value="OYE_like_5_FMN"/>
    <property type="match status" value="1"/>
</dbReference>
<dbReference type="OrthoDB" id="9804454at2"/>
<dbReference type="PANTHER" id="PTHR22893">
    <property type="entry name" value="NADH OXIDOREDUCTASE-RELATED"/>
    <property type="match status" value="1"/>
</dbReference>
<gene>
    <name evidence="2" type="ORF">V474_15550</name>
</gene>
<proteinExistence type="predicted"/>
<dbReference type="InterPro" id="IPR013785">
    <property type="entry name" value="Aldolase_TIM"/>
</dbReference>
<organism evidence="2 3">
    <name type="scientific">Novosphingobium barchaimii LL02</name>
    <dbReference type="NCBI Taxonomy" id="1114963"/>
    <lineage>
        <taxon>Bacteria</taxon>
        <taxon>Pseudomonadati</taxon>
        <taxon>Pseudomonadota</taxon>
        <taxon>Alphaproteobacteria</taxon>
        <taxon>Sphingomonadales</taxon>
        <taxon>Sphingomonadaceae</taxon>
        <taxon>Novosphingobium</taxon>
    </lineage>
</organism>
<dbReference type="GO" id="GO:0005829">
    <property type="term" value="C:cytosol"/>
    <property type="evidence" value="ECO:0007669"/>
    <property type="project" value="TreeGrafter"/>
</dbReference>
<comment type="caution">
    <text evidence="2">The sequence shown here is derived from an EMBL/GenBank/DDBJ whole genome shotgun (WGS) entry which is preliminary data.</text>
</comment>
<dbReference type="GO" id="GO:0016491">
    <property type="term" value="F:oxidoreductase activity"/>
    <property type="evidence" value="ECO:0007669"/>
    <property type="project" value="InterPro"/>
</dbReference>
<dbReference type="FunFam" id="3.20.20.70:FF:000262">
    <property type="entry name" value="NADH:flavin oxidoreductase"/>
    <property type="match status" value="1"/>
</dbReference>
<dbReference type="InterPro" id="IPR001155">
    <property type="entry name" value="OxRdtase_FMN_N"/>
</dbReference>
<dbReference type="Pfam" id="PF00724">
    <property type="entry name" value="Oxidored_FMN"/>
    <property type="match status" value="1"/>
</dbReference>
<evidence type="ECO:0000313" key="3">
    <source>
        <dbReference type="Proteomes" id="UP000052268"/>
    </source>
</evidence>
<dbReference type="Gene3D" id="3.20.20.70">
    <property type="entry name" value="Aldolase class I"/>
    <property type="match status" value="1"/>
</dbReference>
<dbReference type="InterPro" id="IPR045247">
    <property type="entry name" value="Oye-like"/>
</dbReference>
<name>A0A0J7XXV3_9SPHN</name>
<dbReference type="RefSeq" id="WP_059151212.1">
    <property type="nucleotide sequence ID" value="NZ_KQ130453.1"/>
</dbReference>
<protein>
    <submittedName>
        <fullName evidence="2">12-oxophytodienoate reductase</fullName>
    </submittedName>
</protein>
<dbReference type="AlphaFoldDB" id="A0A0J7XXV3"/>
<dbReference type="Proteomes" id="UP000052268">
    <property type="component" value="Unassembled WGS sequence"/>
</dbReference>
<dbReference type="SUPFAM" id="SSF51395">
    <property type="entry name" value="FMN-linked oxidoreductases"/>
    <property type="match status" value="1"/>
</dbReference>
<reference evidence="2 3" key="1">
    <citation type="journal article" date="2015" name="G3 (Bethesda)">
        <title>Insights into Ongoing Evolution of the Hexachlorocyclohexane Catabolic Pathway from Comparative Genomics of Ten Sphingomonadaceae Strains.</title>
        <authorList>
            <person name="Pearce S.L."/>
            <person name="Oakeshott J.G."/>
            <person name="Pandey G."/>
        </authorList>
    </citation>
    <scope>NUCLEOTIDE SEQUENCE [LARGE SCALE GENOMIC DNA]</scope>
    <source>
        <strain evidence="2 3">LL02</strain>
    </source>
</reference>
<sequence length="373" mass="39928">MTASATDILFRPFRIGSLELPNRIVMAPMTRSITDQGVPVAANADYYRRRAEGGVGLILSEGTVVDRPASRNDAGIPFFHGDAALAGWKGVIDAVHGAGGRMGPQLWHTGAVKSFLTEWTPEMPVESPSGLDAPSAPRGLAMDDAAIADTIAAFARAAADAKRLGFDTVELHGAHGYLIDQFFWAGTNLRTDRYGGASLRERSRFAAEIVAAVRAAVGPDFPIILRVSQWKQQDYEARLAETPDLMADWLQPLVDAGVNVLHCSQRRFWEPEFPEIDGDKGLNFAGWAKKLTGAATISVGSVGLSGDFMAAFGGESSTSAGLDGLIERMERDEFDLIAVGRALISDPQWPSKVRAGDVAELKGFDASALAELV</sequence>
<evidence type="ECO:0000313" key="2">
    <source>
        <dbReference type="EMBL" id="KMS56364.1"/>
    </source>
</evidence>
<dbReference type="PATRIC" id="fig|1114963.3.peg.1937"/>
<accession>A0A0J7XXV3</accession>
<evidence type="ECO:0000259" key="1">
    <source>
        <dbReference type="Pfam" id="PF00724"/>
    </source>
</evidence>